<dbReference type="EMBL" id="DF842391">
    <property type="protein sequence ID" value="GAT46372.1"/>
    <property type="molecule type" value="Genomic_DNA"/>
</dbReference>
<reference evidence="2" key="1">
    <citation type="submission" date="2014-09" db="EMBL/GenBank/DDBJ databases">
        <title>Genome sequence of the luminous mushroom Mycena chlorophos for searching fungal bioluminescence genes.</title>
        <authorList>
            <person name="Tanaka Y."/>
            <person name="Kasuga D."/>
            <person name="Oba Y."/>
            <person name="Hase S."/>
            <person name="Sato K."/>
            <person name="Oba Y."/>
            <person name="Sakakibara Y."/>
        </authorList>
    </citation>
    <scope>NUCLEOTIDE SEQUENCE</scope>
</reference>
<feature type="domain" description="Reverse transcriptase" evidence="1">
    <location>
        <begin position="110"/>
        <end position="268"/>
    </location>
</feature>
<organism evidence="2 3">
    <name type="scientific">Mycena chlorophos</name>
    <name type="common">Agaric fungus</name>
    <name type="synonym">Agaricus chlorophos</name>
    <dbReference type="NCBI Taxonomy" id="658473"/>
    <lineage>
        <taxon>Eukaryota</taxon>
        <taxon>Fungi</taxon>
        <taxon>Dikarya</taxon>
        <taxon>Basidiomycota</taxon>
        <taxon>Agaricomycotina</taxon>
        <taxon>Agaricomycetes</taxon>
        <taxon>Agaricomycetidae</taxon>
        <taxon>Agaricales</taxon>
        <taxon>Marasmiineae</taxon>
        <taxon>Mycenaceae</taxon>
        <taxon>Mycena</taxon>
    </lineage>
</organism>
<accession>A0ABQ0L759</accession>
<evidence type="ECO:0000313" key="2">
    <source>
        <dbReference type="EMBL" id="GAT46372.1"/>
    </source>
</evidence>
<name>A0ABQ0L759_MYCCL</name>
<dbReference type="InterPro" id="IPR000477">
    <property type="entry name" value="RT_dom"/>
</dbReference>
<gene>
    <name evidence="2" type="ORF">MCHLO_03905</name>
</gene>
<evidence type="ECO:0000313" key="3">
    <source>
        <dbReference type="Proteomes" id="UP000815677"/>
    </source>
</evidence>
<dbReference type="Proteomes" id="UP000815677">
    <property type="component" value="Unassembled WGS sequence"/>
</dbReference>
<dbReference type="Pfam" id="PF00078">
    <property type="entry name" value="RVT_1"/>
    <property type="match status" value="1"/>
</dbReference>
<proteinExistence type="predicted"/>
<evidence type="ECO:0000259" key="1">
    <source>
        <dbReference type="Pfam" id="PF00078"/>
    </source>
</evidence>
<keyword evidence="3" id="KW-1185">Reference proteome</keyword>
<sequence length="276" mass="31266">MMDPKPLPILVTADSLRNEFETRSNAPRILPAQFDANTYKMNHLRAVLIPDSTVDSTPEQFFSRQFQAELEIPKLITHLEKHPSRSATGEDARDVPSAWLKATTVGILKPGKPATDPASYRLVVLESCGLKGLTTLVHMRITEWSNARKLIPPWQNGFREKFRTNNNPFILRCAKEWASANGRTLYVAYVDFSNAFPWTDQETLWLKLRKLGMSGPIFDGLRMLYGKMEYHVKHGDTTSEHYKALLGLLTGDPASPGLWNLFLSDLLSMKAFIVLY</sequence>
<dbReference type="PANTHER" id="PTHR19446">
    <property type="entry name" value="REVERSE TRANSCRIPTASES"/>
    <property type="match status" value="1"/>
</dbReference>
<protein>
    <recommendedName>
        <fullName evidence="1">Reverse transcriptase domain-containing protein</fullName>
    </recommendedName>
</protein>